<sequence length="89" mass="10223">MVMPIETPIVMLVVKPVEAPSPTPVQLMAFEIALTTETKLIKEFSRFQPSFFYGGRHPKVDGKWVLTHERLYGLLRIMIAYGPRYLNIC</sequence>
<evidence type="ECO:0000313" key="1">
    <source>
        <dbReference type="EMBL" id="KAK9091036.1"/>
    </source>
</evidence>
<evidence type="ECO:0000313" key="2">
    <source>
        <dbReference type="Proteomes" id="UP001417504"/>
    </source>
</evidence>
<proteinExistence type="predicted"/>
<accession>A0AAP0HNR3</accession>
<gene>
    <name evidence="1" type="ORF">Sjap_024213</name>
</gene>
<name>A0AAP0HNR3_9MAGN</name>
<dbReference type="Proteomes" id="UP001417504">
    <property type="component" value="Unassembled WGS sequence"/>
</dbReference>
<dbReference type="EMBL" id="JBBNAE010000010">
    <property type="protein sequence ID" value="KAK9091036.1"/>
    <property type="molecule type" value="Genomic_DNA"/>
</dbReference>
<reference evidence="1 2" key="1">
    <citation type="submission" date="2024-01" db="EMBL/GenBank/DDBJ databases">
        <title>Genome assemblies of Stephania.</title>
        <authorList>
            <person name="Yang L."/>
        </authorList>
    </citation>
    <scope>NUCLEOTIDE SEQUENCE [LARGE SCALE GENOMIC DNA]</scope>
    <source>
        <strain evidence="1">QJT</strain>
        <tissue evidence="1">Leaf</tissue>
    </source>
</reference>
<comment type="caution">
    <text evidence="1">The sequence shown here is derived from an EMBL/GenBank/DDBJ whole genome shotgun (WGS) entry which is preliminary data.</text>
</comment>
<dbReference type="AlphaFoldDB" id="A0AAP0HNR3"/>
<organism evidence="1 2">
    <name type="scientific">Stephania japonica</name>
    <dbReference type="NCBI Taxonomy" id="461633"/>
    <lineage>
        <taxon>Eukaryota</taxon>
        <taxon>Viridiplantae</taxon>
        <taxon>Streptophyta</taxon>
        <taxon>Embryophyta</taxon>
        <taxon>Tracheophyta</taxon>
        <taxon>Spermatophyta</taxon>
        <taxon>Magnoliopsida</taxon>
        <taxon>Ranunculales</taxon>
        <taxon>Menispermaceae</taxon>
        <taxon>Menispermoideae</taxon>
        <taxon>Cissampelideae</taxon>
        <taxon>Stephania</taxon>
    </lineage>
</organism>
<keyword evidence="2" id="KW-1185">Reference proteome</keyword>
<protein>
    <submittedName>
        <fullName evidence="1">Uncharacterized protein</fullName>
    </submittedName>
</protein>